<reference evidence="9" key="1">
    <citation type="journal article" date="2020" name="J. Eukaryot. Microbiol.">
        <title>De novo Sequencing, Assembly and Annotation of the Transcriptome for the Free-Living Testate Amoeba Arcella intermedia.</title>
        <authorList>
            <person name="Ribeiro G.M."/>
            <person name="Porfirio-Sousa A.L."/>
            <person name="Maurer-Alcala X.X."/>
            <person name="Katz L.A."/>
            <person name="Lahr D.J.G."/>
        </authorList>
    </citation>
    <scope>NUCLEOTIDE SEQUENCE</scope>
</reference>
<dbReference type="SUPFAM" id="SSF51905">
    <property type="entry name" value="FAD/NAD(P)-binding domain"/>
    <property type="match status" value="1"/>
</dbReference>
<dbReference type="PROSITE" id="PS00623">
    <property type="entry name" value="GMC_OXRED_1"/>
    <property type="match status" value="1"/>
</dbReference>
<comment type="similarity">
    <text evidence="2 6">Belongs to the GMC oxidoreductase family.</text>
</comment>
<evidence type="ECO:0000256" key="5">
    <source>
        <dbReference type="PIRSR" id="PIRSR000137-2"/>
    </source>
</evidence>
<keyword evidence="4 5" id="KW-0274">FAD</keyword>
<comment type="cofactor">
    <cofactor evidence="1 5">
        <name>FAD</name>
        <dbReference type="ChEBI" id="CHEBI:57692"/>
    </cofactor>
</comment>
<evidence type="ECO:0000259" key="8">
    <source>
        <dbReference type="PROSITE" id="PS00624"/>
    </source>
</evidence>
<evidence type="ECO:0000313" key="9">
    <source>
        <dbReference type="EMBL" id="NDV30599.1"/>
    </source>
</evidence>
<evidence type="ECO:0000256" key="2">
    <source>
        <dbReference type="ARBA" id="ARBA00010790"/>
    </source>
</evidence>
<dbReference type="Gene3D" id="3.30.560.10">
    <property type="entry name" value="Glucose Oxidase, domain 3"/>
    <property type="match status" value="1"/>
</dbReference>
<dbReference type="PROSITE" id="PS00624">
    <property type="entry name" value="GMC_OXRED_2"/>
    <property type="match status" value="1"/>
</dbReference>
<feature type="domain" description="Glucose-methanol-choline oxidoreductase N-terminal" evidence="7">
    <location>
        <begin position="28"/>
        <end position="51"/>
    </location>
</feature>
<protein>
    <recommendedName>
        <fullName evidence="7 8">Glucose-methanol-choline oxidoreductase N-terminal domain-containing protein</fullName>
    </recommendedName>
</protein>
<dbReference type="InterPro" id="IPR036188">
    <property type="entry name" value="FAD/NAD-bd_sf"/>
</dbReference>
<evidence type="ECO:0000256" key="1">
    <source>
        <dbReference type="ARBA" id="ARBA00001974"/>
    </source>
</evidence>
<accession>A0A6B2L0Z4</accession>
<evidence type="ECO:0000256" key="6">
    <source>
        <dbReference type="RuleBase" id="RU003968"/>
    </source>
</evidence>
<dbReference type="AlphaFoldDB" id="A0A6B2L0Z4"/>
<evidence type="ECO:0000256" key="3">
    <source>
        <dbReference type="ARBA" id="ARBA00022630"/>
    </source>
</evidence>
<dbReference type="Pfam" id="PF05199">
    <property type="entry name" value="GMC_oxred_C"/>
    <property type="match status" value="1"/>
</dbReference>
<name>A0A6B2L0Z4_9EUKA</name>
<dbReference type="InterPro" id="IPR000172">
    <property type="entry name" value="GMC_OxRdtase_N"/>
</dbReference>
<dbReference type="GO" id="GO:0016614">
    <property type="term" value="F:oxidoreductase activity, acting on CH-OH group of donors"/>
    <property type="evidence" value="ECO:0007669"/>
    <property type="project" value="InterPro"/>
</dbReference>
<evidence type="ECO:0000256" key="4">
    <source>
        <dbReference type="ARBA" id="ARBA00022827"/>
    </source>
</evidence>
<dbReference type="InterPro" id="IPR007867">
    <property type="entry name" value="GMC_OxRtase_C"/>
</dbReference>
<organism evidence="9">
    <name type="scientific">Arcella intermedia</name>
    <dbReference type="NCBI Taxonomy" id="1963864"/>
    <lineage>
        <taxon>Eukaryota</taxon>
        <taxon>Amoebozoa</taxon>
        <taxon>Tubulinea</taxon>
        <taxon>Elardia</taxon>
        <taxon>Arcellinida</taxon>
        <taxon>Sphaerothecina</taxon>
        <taxon>Arcellidae</taxon>
        <taxon>Arcella</taxon>
    </lineage>
</organism>
<proteinExistence type="inferred from homology"/>
<sequence length="509" mass="56204">MLGSPLDWNYKAEGNPDNKIKMRNWPRGKILGGSGALNWLIFVRGNKEDYNHWEELGCTGWKYESVLPYFKKLEDYGGLENGQRGKGGPLPATPIDPLFTSSRLFYEGSKEMGLKENPQYNEGEQLGVSYMERNQRNGVRVSSATAYIHNVKHPNLTVVTSAMVSKILLKGDMAEGVEFYRTSNDAAKPVIETVRARAEVIVCGGAIGSPHLLMLSGIGPQEHLKTIGVQVLKDLPGVGKNLQDHLCVGQFWETWDNIGLTLDQLNWKSILRYQLTGTGILSSGGIETQAFLKTVPNLRVPDLQIHFGAVSVTADPETGKFIDRGGLSAPFGDQDPDQYPSKGISAAHVLLHPKSKGEILLSSKNPFDQPLIKPNYLTHPDDVELLVRGLKWSRDLVYNTKTFKNVVKKTIRDESIPYPTESDQYLHQYVKNTSATLYHPVGTCKMGPVTDKMSVVDPTLKVHGIKKLRVVDASIMPTLTSGNTNIPTVMIAEKAADLIKADANQKAKL</sequence>
<dbReference type="Pfam" id="PF00732">
    <property type="entry name" value="GMC_oxred_N"/>
    <property type="match status" value="1"/>
</dbReference>
<dbReference type="Gene3D" id="3.50.50.60">
    <property type="entry name" value="FAD/NAD(P)-binding domain"/>
    <property type="match status" value="1"/>
</dbReference>
<dbReference type="EMBL" id="GIBP01001630">
    <property type="protein sequence ID" value="NDV30599.1"/>
    <property type="molecule type" value="Transcribed_RNA"/>
</dbReference>
<evidence type="ECO:0000259" key="7">
    <source>
        <dbReference type="PROSITE" id="PS00623"/>
    </source>
</evidence>
<dbReference type="PANTHER" id="PTHR11552:SF147">
    <property type="entry name" value="CHOLINE DEHYDROGENASE, MITOCHONDRIAL"/>
    <property type="match status" value="1"/>
</dbReference>
<keyword evidence="3 6" id="KW-0285">Flavoprotein</keyword>
<dbReference type="SUPFAM" id="SSF54373">
    <property type="entry name" value="FAD-linked reductases, C-terminal domain"/>
    <property type="match status" value="1"/>
</dbReference>
<dbReference type="GO" id="GO:0050660">
    <property type="term" value="F:flavin adenine dinucleotide binding"/>
    <property type="evidence" value="ECO:0007669"/>
    <property type="project" value="InterPro"/>
</dbReference>
<dbReference type="InterPro" id="IPR012132">
    <property type="entry name" value="GMC_OxRdtase"/>
</dbReference>
<dbReference type="PIRSF" id="PIRSF000137">
    <property type="entry name" value="Alcohol_oxidase"/>
    <property type="match status" value="1"/>
</dbReference>
<feature type="binding site" evidence="5">
    <location>
        <position position="164"/>
    </location>
    <ligand>
        <name>FAD</name>
        <dbReference type="ChEBI" id="CHEBI:57692"/>
    </ligand>
</feature>
<dbReference type="PANTHER" id="PTHR11552">
    <property type="entry name" value="GLUCOSE-METHANOL-CHOLINE GMC OXIDOREDUCTASE"/>
    <property type="match status" value="1"/>
</dbReference>
<feature type="domain" description="Glucose-methanol-choline oxidoreductase N-terminal" evidence="8">
    <location>
        <begin position="205"/>
        <end position="219"/>
    </location>
</feature>